<proteinExistence type="predicted"/>
<gene>
    <name evidence="1" type="ORF">CEXT_96081</name>
</gene>
<keyword evidence="2" id="KW-1185">Reference proteome</keyword>
<protein>
    <submittedName>
        <fullName evidence="1">Uncharacterized protein</fullName>
    </submittedName>
</protein>
<reference evidence="1 2" key="1">
    <citation type="submission" date="2021-06" db="EMBL/GenBank/DDBJ databases">
        <title>Caerostris extrusa draft genome.</title>
        <authorList>
            <person name="Kono N."/>
            <person name="Arakawa K."/>
        </authorList>
    </citation>
    <scope>NUCLEOTIDE SEQUENCE [LARGE SCALE GENOMIC DNA]</scope>
</reference>
<name>A0AAV4W4E1_CAEEX</name>
<organism evidence="1 2">
    <name type="scientific">Caerostris extrusa</name>
    <name type="common">Bark spider</name>
    <name type="synonym">Caerostris bankana</name>
    <dbReference type="NCBI Taxonomy" id="172846"/>
    <lineage>
        <taxon>Eukaryota</taxon>
        <taxon>Metazoa</taxon>
        <taxon>Ecdysozoa</taxon>
        <taxon>Arthropoda</taxon>
        <taxon>Chelicerata</taxon>
        <taxon>Arachnida</taxon>
        <taxon>Araneae</taxon>
        <taxon>Araneomorphae</taxon>
        <taxon>Entelegynae</taxon>
        <taxon>Araneoidea</taxon>
        <taxon>Araneidae</taxon>
        <taxon>Caerostris</taxon>
    </lineage>
</organism>
<evidence type="ECO:0000313" key="1">
    <source>
        <dbReference type="EMBL" id="GIY76816.1"/>
    </source>
</evidence>
<accession>A0AAV4W4E1</accession>
<dbReference type="AlphaFoldDB" id="A0AAV4W4E1"/>
<dbReference type="Proteomes" id="UP001054945">
    <property type="component" value="Unassembled WGS sequence"/>
</dbReference>
<comment type="caution">
    <text evidence="1">The sequence shown here is derived from an EMBL/GenBank/DDBJ whole genome shotgun (WGS) entry which is preliminary data.</text>
</comment>
<sequence>MKLPTAFGNLSLSRKRHLFREKRKRRQMGKGRNWENLSRQATASSFNELGFFFAYFVFTKLTEIDISPLAFWVYFPGLI</sequence>
<dbReference type="EMBL" id="BPLR01015536">
    <property type="protein sequence ID" value="GIY76816.1"/>
    <property type="molecule type" value="Genomic_DNA"/>
</dbReference>
<evidence type="ECO:0000313" key="2">
    <source>
        <dbReference type="Proteomes" id="UP001054945"/>
    </source>
</evidence>